<evidence type="ECO:0000256" key="6">
    <source>
        <dbReference type="SAM" id="MobiDB-lite"/>
    </source>
</evidence>
<feature type="transmembrane region" description="Helical" evidence="7">
    <location>
        <begin position="429"/>
        <end position="445"/>
    </location>
</feature>
<name>A0A1J7JRC8_9PEZI</name>
<dbReference type="InterPro" id="IPR020846">
    <property type="entry name" value="MFS_dom"/>
</dbReference>
<keyword evidence="2" id="KW-0813">Transport</keyword>
<proteinExistence type="predicted"/>
<dbReference type="InterPro" id="IPR011701">
    <property type="entry name" value="MFS"/>
</dbReference>
<dbReference type="AlphaFoldDB" id="A0A1J7JRC8"/>
<accession>A0A1J7JRC8</accession>
<feature type="transmembrane region" description="Helical" evidence="7">
    <location>
        <begin position="287"/>
        <end position="306"/>
    </location>
</feature>
<feature type="transmembrane region" description="Helical" evidence="7">
    <location>
        <begin position="252"/>
        <end position="275"/>
    </location>
</feature>
<dbReference type="GO" id="GO:0012505">
    <property type="term" value="C:endomembrane system"/>
    <property type="evidence" value="ECO:0007669"/>
    <property type="project" value="UniProtKB-SubCell"/>
</dbReference>
<feature type="transmembrane region" description="Helical" evidence="7">
    <location>
        <begin position="388"/>
        <end position="409"/>
    </location>
</feature>
<feature type="transmembrane region" description="Helical" evidence="7">
    <location>
        <begin position="131"/>
        <end position="150"/>
    </location>
</feature>
<dbReference type="SUPFAM" id="SSF103473">
    <property type="entry name" value="MFS general substrate transporter"/>
    <property type="match status" value="1"/>
</dbReference>
<feature type="transmembrane region" description="Helical" evidence="7">
    <location>
        <begin position="528"/>
        <end position="547"/>
    </location>
</feature>
<feature type="transmembrane region" description="Helical" evidence="7">
    <location>
        <begin position="360"/>
        <end position="381"/>
    </location>
</feature>
<gene>
    <name evidence="9" type="ORF">CONLIGDRAFT_632364</name>
</gene>
<organism evidence="9 10">
    <name type="scientific">Coniochaeta ligniaria NRRL 30616</name>
    <dbReference type="NCBI Taxonomy" id="1408157"/>
    <lineage>
        <taxon>Eukaryota</taxon>
        <taxon>Fungi</taxon>
        <taxon>Dikarya</taxon>
        <taxon>Ascomycota</taxon>
        <taxon>Pezizomycotina</taxon>
        <taxon>Sordariomycetes</taxon>
        <taxon>Sordariomycetidae</taxon>
        <taxon>Coniochaetales</taxon>
        <taxon>Coniochaetaceae</taxon>
        <taxon>Coniochaeta</taxon>
    </lineage>
</organism>
<evidence type="ECO:0000256" key="1">
    <source>
        <dbReference type="ARBA" id="ARBA00004127"/>
    </source>
</evidence>
<dbReference type="GO" id="GO:0000329">
    <property type="term" value="C:fungal-type vacuole membrane"/>
    <property type="evidence" value="ECO:0007669"/>
    <property type="project" value="TreeGrafter"/>
</dbReference>
<keyword evidence="3 7" id="KW-0812">Transmembrane</keyword>
<feature type="transmembrane region" description="Helical" evidence="7">
    <location>
        <begin position="217"/>
        <end position="240"/>
    </location>
</feature>
<dbReference type="InterPro" id="IPR036259">
    <property type="entry name" value="MFS_trans_sf"/>
</dbReference>
<dbReference type="PANTHER" id="PTHR23501:SF191">
    <property type="entry name" value="VACUOLAR BASIC AMINO ACID TRANSPORTER 4"/>
    <property type="match status" value="1"/>
</dbReference>
<comment type="subcellular location">
    <subcellularLocation>
        <location evidence="1">Endomembrane system</location>
        <topology evidence="1">Multi-pass membrane protein</topology>
    </subcellularLocation>
</comment>
<feature type="region of interest" description="Disordered" evidence="6">
    <location>
        <begin position="1"/>
        <end position="45"/>
    </location>
</feature>
<evidence type="ECO:0000256" key="5">
    <source>
        <dbReference type="ARBA" id="ARBA00023136"/>
    </source>
</evidence>
<feature type="compositionally biased region" description="Polar residues" evidence="6">
    <location>
        <begin position="1"/>
        <end position="28"/>
    </location>
</feature>
<dbReference type="OrthoDB" id="3437016at2759"/>
<feature type="transmembrane region" description="Helical" evidence="7">
    <location>
        <begin position="188"/>
        <end position="211"/>
    </location>
</feature>
<feature type="transmembrane region" description="Helical" evidence="7">
    <location>
        <begin position="156"/>
        <end position="176"/>
    </location>
</feature>
<dbReference type="GO" id="GO:0015174">
    <property type="term" value="F:basic amino acid transmembrane transporter activity"/>
    <property type="evidence" value="ECO:0007669"/>
    <property type="project" value="TreeGrafter"/>
</dbReference>
<evidence type="ECO:0000313" key="9">
    <source>
        <dbReference type="EMBL" id="OIW30314.1"/>
    </source>
</evidence>
<keyword evidence="10" id="KW-1185">Reference proteome</keyword>
<dbReference type="Proteomes" id="UP000182658">
    <property type="component" value="Unassembled WGS sequence"/>
</dbReference>
<sequence>MVSQQAVVPDTEQNGNGPSQPHSETTPLLSGGNANKPLASSSSSSSADGEAVVLAAPESTARLWLILGTSYVGVFLGAVDASIIATLAGPISSEFHSLSLISWLATAYLIANAACQPLSGRLTDIFGRGNGLVFSNVMFAIGNAICGFSQGEGTMIFGRVVAGIGGGGLMSISTFLASDLVPLRKRGIVQGLGNIAYGSGAMLGGVFGGFINDTSSYGWRLAFLVQVPPVLISAVLVFFLVKVPPKVSNKSLVSRIDFTGAFLIIAFLVTLLLGLNAGGNLVPWTHPLVLVTIPSSVLLLAALIWWEAKAPQPIVPVRLLADRTVFAACITNLVCTMVVMAGVFYVPLYMQVLGYSATQAALRILASPLGVCFSSVGCGLIMKKTGRYVGLGIAVVAMQLGGVVLLTMLDDASSPWLPFLGMMFNGGGYGGMLTVTLLACIAAVDHAHQAVITSATYAFRSVGATLGITIASTVYQNILKTKLWERFGDLPGAAERIARIRDDLDELKNLPEGWYDGVIASFMEAFRGVWLASLGLMVIGLAFTSLMKQHKLHSNLERQEDDDEQ</sequence>
<dbReference type="PROSITE" id="PS50850">
    <property type="entry name" value="MFS"/>
    <property type="match status" value="1"/>
</dbReference>
<evidence type="ECO:0000256" key="3">
    <source>
        <dbReference type="ARBA" id="ARBA00022692"/>
    </source>
</evidence>
<dbReference type="PANTHER" id="PTHR23501">
    <property type="entry name" value="MAJOR FACILITATOR SUPERFAMILY"/>
    <property type="match status" value="1"/>
</dbReference>
<evidence type="ECO:0000256" key="7">
    <source>
        <dbReference type="SAM" id="Phobius"/>
    </source>
</evidence>
<dbReference type="EMBL" id="KV875097">
    <property type="protein sequence ID" value="OIW30314.1"/>
    <property type="molecule type" value="Genomic_DNA"/>
</dbReference>
<evidence type="ECO:0000259" key="8">
    <source>
        <dbReference type="PROSITE" id="PS50850"/>
    </source>
</evidence>
<feature type="transmembrane region" description="Helical" evidence="7">
    <location>
        <begin position="326"/>
        <end position="348"/>
    </location>
</feature>
<feature type="transmembrane region" description="Helical" evidence="7">
    <location>
        <begin position="63"/>
        <end position="88"/>
    </location>
</feature>
<feature type="transmembrane region" description="Helical" evidence="7">
    <location>
        <begin position="100"/>
        <end position="119"/>
    </location>
</feature>
<keyword evidence="5 7" id="KW-0472">Membrane</keyword>
<evidence type="ECO:0000256" key="4">
    <source>
        <dbReference type="ARBA" id="ARBA00022989"/>
    </source>
</evidence>
<feature type="domain" description="Major facilitator superfamily (MFS) profile" evidence="8">
    <location>
        <begin position="66"/>
        <end position="552"/>
    </location>
</feature>
<dbReference type="InParanoid" id="A0A1J7JRC8"/>
<evidence type="ECO:0000256" key="2">
    <source>
        <dbReference type="ARBA" id="ARBA00022448"/>
    </source>
</evidence>
<protein>
    <submittedName>
        <fullName evidence="9">Major facilitator superfamily transporter</fullName>
    </submittedName>
</protein>
<reference evidence="9 10" key="1">
    <citation type="submission" date="2016-10" db="EMBL/GenBank/DDBJ databases">
        <title>Draft genome sequence of Coniochaeta ligniaria NRRL30616, a lignocellulolytic fungus for bioabatement of inhibitors in plant biomass hydrolysates.</title>
        <authorList>
            <consortium name="DOE Joint Genome Institute"/>
            <person name="Jimenez D.J."/>
            <person name="Hector R.E."/>
            <person name="Riley R."/>
            <person name="Sun H."/>
            <person name="Grigoriev I.V."/>
            <person name="Van Elsas J.D."/>
            <person name="Nichols N.N."/>
        </authorList>
    </citation>
    <scope>NUCLEOTIDE SEQUENCE [LARGE SCALE GENOMIC DNA]</scope>
    <source>
        <strain evidence="9 10">NRRL 30616</strain>
    </source>
</reference>
<evidence type="ECO:0000313" key="10">
    <source>
        <dbReference type="Proteomes" id="UP000182658"/>
    </source>
</evidence>
<keyword evidence="4 7" id="KW-1133">Transmembrane helix</keyword>
<dbReference type="Gene3D" id="1.20.1250.20">
    <property type="entry name" value="MFS general substrate transporter like domains"/>
    <property type="match status" value="1"/>
</dbReference>
<feature type="transmembrane region" description="Helical" evidence="7">
    <location>
        <begin position="457"/>
        <end position="478"/>
    </location>
</feature>
<dbReference type="Pfam" id="PF07690">
    <property type="entry name" value="MFS_1"/>
    <property type="match status" value="1"/>
</dbReference>